<protein>
    <submittedName>
        <fullName evidence="1">DGQHR domain-containing protein</fullName>
    </submittedName>
</protein>
<dbReference type="RefSeq" id="WP_185512478.1">
    <property type="nucleotide sequence ID" value="NZ_JAARWV010000010.1"/>
</dbReference>
<dbReference type="CDD" id="cd16414">
    <property type="entry name" value="dndB_like"/>
    <property type="match status" value="1"/>
</dbReference>
<evidence type="ECO:0000313" key="2">
    <source>
        <dbReference type="Proteomes" id="UP000550367"/>
    </source>
</evidence>
<gene>
    <name evidence="1" type="ORF">HCB25_05285</name>
</gene>
<dbReference type="Pfam" id="PF14072">
    <property type="entry name" value="DndB"/>
    <property type="match status" value="1"/>
</dbReference>
<evidence type="ECO:0000313" key="1">
    <source>
        <dbReference type="EMBL" id="MBC2243473.1"/>
    </source>
</evidence>
<accession>A0A842F7R7</accession>
<name>A0A842F7R7_9LIST</name>
<sequence length="351" mass="40476">MYTQTFKKPNSSKVKFKANLKKQFGKDVLTIQCRIMDVIKFLEVDKDVQREVNPSKVSALKSYIGEAIAKDILYFSPLIFSSRECGEYNEKDKEFLLGSDEKIIILDGQHRIAAFKEIINRSRIEEIKHRVENFPVTIQIYMHLDLRHEKQLFTDINSKSVAISKNLKIARGGGDLYSRIAREVAKSHPSISPDWFEIRASSTSTKFITLSTLSSIARMINDGKINEKAGSVTINEENFEDYKSKTTEFLTLYVKHIMKNEINRDTSLATNTAIIVSMAEYLYENRNEGLPMEYYFTSILSKEKWTQKNRALIKIGKRCKSSSKKITIGTSSRERREVLKYIYSIEKKIKG</sequence>
<dbReference type="NCBIfam" id="TIGR03187">
    <property type="entry name" value="DGQHR"/>
    <property type="match status" value="1"/>
</dbReference>
<dbReference type="InterPro" id="IPR017601">
    <property type="entry name" value="DGQHR-contain_dom"/>
</dbReference>
<proteinExistence type="predicted"/>
<dbReference type="InterPro" id="IPR017642">
    <property type="entry name" value="DNA_S_mod_DndB"/>
</dbReference>
<organism evidence="1 2">
    <name type="scientific">Listeria booriae</name>
    <dbReference type="NCBI Taxonomy" id="1552123"/>
    <lineage>
        <taxon>Bacteria</taxon>
        <taxon>Bacillati</taxon>
        <taxon>Bacillota</taxon>
        <taxon>Bacilli</taxon>
        <taxon>Bacillales</taxon>
        <taxon>Listeriaceae</taxon>
        <taxon>Listeria</taxon>
    </lineage>
</organism>
<dbReference type="EMBL" id="JAARYY010000003">
    <property type="protein sequence ID" value="MBC2243473.1"/>
    <property type="molecule type" value="Genomic_DNA"/>
</dbReference>
<dbReference type="AlphaFoldDB" id="A0A842F7R7"/>
<reference evidence="1 2" key="1">
    <citation type="submission" date="2020-03" db="EMBL/GenBank/DDBJ databases">
        <title>Soil Listeria distribution.</title>
        <authorList>
            <person name="Liao J."/>
            <person name="Wiedmann M."/>
        </authorList>
    </citation>
    <scope>NUCLEOTIDE SEQUENCE [LARGE SCALE GENOMIC DNA]</scope>
    <source>
        <strain evidence="1 2">FSL L7-0153</strain>
    </source>
</reference>
<dbReference type="Proteomes" id="UP000550367">
    <property type="component" value="Unassembled WGS sequence"/>
</dbReference>
<comment type="caution">
    <text evidence="1">The sequence shown here is derived from an EMBL/GenBank/DDBJ whole genome shotgun (WGS) entry which is preliminary data.</text>
</comment>